<comment type="caution">
    <text evidence="1">The sequence shown here is derived from an EMBL/GenBank/DDBJ whole genome shotgun (WGS) entry which is preliminary data.</text>
</comment>
<sequence>MIKLDDEAESGDCKLFEMQYILENPTNRIFQFSSSLGTSENFKIFNYKNQFNFLLMPYMKQVIRFKYQLISVADVVTDGSRQTERSVKLPDFKVYDLNYKVYLNNLVVCDSLKLGKNGIYYIEPLGN</sequence>
<protein>
    <submittedName>
        <fullName evidence="1">Unnamed protein product</fullName>
    </submittedName>
</protein>
<name>A0ACB5T7Q8_AMBMO</name>
<reference evidence="1" key="1">
    <citation type="submission" date="2023-04" db="EMBL/GenBank/DDBJ databases">
        <title>Ambrosiozyma monospora NBRC 10751.</title>
        <authorList>
            <person name="Ichikawa N."/>
            <person name="Sato H."/>
            <person name="Tonouchi N."/>
        </authorList>
    </citation>
    <scope>NUCLEOTIDE SEQUENCE</scope>
    <source>
        <strain evidence="1">NBRC 10751</strain>
    </source>
</reference>
<proteinExistence type="predicted"/>
<gene>
    <name evidence="1" type="ORF">Amon02_000604900</name>
</gene>
<keyword evidence="2" id="KW-1185">Reference proteome</keyword>
<accession>A0ACB5T7Q8</accession>
<evidence type="ECO:0000313" key="2">
    <source>
        <dbReference type="Proteomes" id="UP001165064"/>
    </source>
</evidence>
<evidence type="ECO:0000313" key="1">
    <source>
        <dbReference type="EMBL" id="GME83243.1"/>
    </source>
</evidence>
<dbReference type="EMBL" id="BSXS01004611">
    <property type="protein sequence ID" value="GME83243.1"/>
    <property type="molecule type" value="Genomic_DNA"/>
</dbReference>
<organism evidence="1 2">
    <name type="scientific">Ambrosiozyma monospora</name>
    <name type="common">Yeast</name>
    <name type="synonym">Endomycopsis monosporus</name>
    <dbReference type="NCBI Taxonomy" id="43982"/>
    <lineage>
        <taxon>Eukaryota</taxon>
        <taxon>Fungi</taxon>
        <taxon>Dikarya</taxon>
        <taxon>Ascomycota</taxon>
        <taxon>Saccharomycotina</taxon>
        <taxon>Pichiomycetes</taxon>
        <taxon>Pichiales</taxon>
        <taxon>Pichiaceae</taxon>
        <taxon>Ambrosiozyma</taxon>
    </lineage>
</organism>
<dbReference type="Proteomes" id="UP001165064">
    <property type="component" value="Unassembled WGS sequence"/>
</dbReference>